<comment type="subunit">
    <text evidence="8">The complex is probably composed of two ATP-binding proteins, two transmembrane proteins and a solute-binding protein.</text>
</comment>
<comment type="catalytic activity">
    <reaction evidence="8">
        <text>a quaternary ammonium(out) + ATP + H2O = a quaternary ammonium(in) + ADP + phosphate + H(+)</text>
        <dbReference type="Rhea" id="RHEA:11036"/>
        <dbReference type="ChEBI" id="CHEBI:15377"/>
        <dbReference type="ChEBI" id="CHEBI:15378"/>
        <dbReference type="ChEBI" id="CHEBI:30616"/>
        <dbReference type="ChEBI" id="CHEBI:35267"/>
        <dbReference type="ChEBI" id="CHEBI:43474"/>
        <dbReference type="ChEBI" id="CHEBI:456216"/>
    </reaction>
</comment>
<dbReference type="InterPro" id="IPR017871">
    <property type="entry name" value="ABC_transporter-like_CS"/>
</dbReference>
<dbReference type="PROSITE" id="PS50893">
    <property type="entry name" value="ABC_TRANSPORTER_2"/>
    <property type="match status" value="1"/>
</dbReference>
<dbReference type="SMART" id="SM00382">
    <property type="entry name" value="AAA"/>
    <property type="match status" value="1"/>
</dbReference>
<dbReference type="CDD" id="cd03294">
    <property type="entry name" value="ABC_Pro_Gly_Betaine"/>
    <property type="match status" value="1"/>
</dbReference>
<dbReference type="PROSITE" id="PS51371">
    <property type="entry name" value="CBS"/>
    <property type="match status" value="2"/>
</dbReference>
<evidence type="ECO:0000313" key="11">
    <source>
        <dbReference type="EMBL" id="KRL05060.1"/>
    </source>
</evidence>
<dbReference type="InterPro" id="IPR000644">
    <property type="entry name" value="CBS_dom"/>
</dbReference>
<dbReference type="GO" id="GO:0005886">
    <property type="term" value="C:plasma membrane"/>
    <property type="evidence" value="ECO:0007669"/>
    <property type="project" value="UniProtKB-SubCell"/>
</dbReference>
<dbReference type="Gene3D" id="3.10.580.10">
    <property type="entry name" value="CBS-domain"/>
    <property type="match status" value="1"/>
</dbReference>
<dbReference type="InterPro" id="IPR046342">
    <property type="entry name" value="CBS_dom_sf"/>
</dbReference>
<keyword evidence="8" id="KW-1003">Cell membrane</keyword>
<dbReference type="SUPFAM" id="SSF54631">
    <property type="entry name" value="CBS-domain pair"/>
    <property type="match status" value="1"/>
</dbReference>
<dbReference type="PANTHER" id="PTHR43869:SF1">
    <property type="entry name" value="GLYCINE BETAINE_PROLINE BETAINE TRANSPORT SYSTEM ATP-BINDING PROTEIN PROV"/>
    <property type="match status" value="1"/>
</dbReference>
<evidence type="ECO:0000256" key="5">
    <source>
        <dbReference type="ARBA" id="ARBA00022970"/>
    </source>
</evidence>
<name>A0A0R1MGM7_9LACO</name>
<gene>
    <name evidence="11" type="ORF">FD46_GL001001</name>
</gene>
<proteinExistence type="inferred from homology"/>
<evidence type="ECO:0000256" key="4">
    <source>
        <dbReference type="ARBA" id="ARBA00022840"/>
    </source>
</evidence>
<comment type="subcellular location">
    <subcellularLocation>
        <location evidence="8">Cell inner membrane</location>
        <topology evidence="8">Peripheral membrane protein</topology>
    </subcellularLocation>
</comment>
<evidence type="ECO:0000256" key="7">
    <source>
        <dbReference type="PROSITE-ProRule" id="PRU00703"/>
    </source>
</evidence>
<keyword evidence="3 8" id="KW-0547">Nucleotide-binding</keyword>
<dbReference type="EC" id="7.6.2.9" evidence="8"/>
<sequence length="396" mass="43599">MSVEIEVKNVTKIFGKQISKAKKMASQEASKEEILAKTGATVGVDQASFKINRGELFVIMGLSGSGKSTMLRMINQLIPVTSGQILVEGKDLTKLGKKELIEFRREKMSMVFQNFALLPHYTILDNVAFGLELQGIEKNERLKKAKKALKIVGLSGYGTQYPSQLSGGMQQRVGLARALASNTQILLMDEAFSALDPLNRKEMQDELLKIQSDLNKTIVFISHDLNEALKLGDHIMIMRNGMVVQTGTPEEILTNPANDYVEKFIEEVDRTRVLTASNVMINPATVNIEKSGPRTALREMQANNTSSIYVVDNQRHFIGWADASDVSNLIRKGSKDLKSVLMRNVPVAHPDTPLNELLSEVSTTQIPLAVLDEDSHLKGIIVRGAVLAALAGDEVE</sequence>
<dbReference type="EMBL" id="AZEH01000034">
    <property type="protein sequence ID" value="KRL05060.1"/>
    <property type="molecule type" value="Genomic_DNA"/>
</dbReference>
<dbReference type="Pfam" id="PF00005">
    <property type="entry name" value="ABC_tran"/>
    <property type="match status" value="1"/>
</dbReference>
<dbReference type="NCBIfam" id="TIGR01186">
    <property type="entry name" value="proV"/>
    <property type="match status" value="1"/>
</dbReference>
<dbReference type="GO" id="GO:0015418">
    <property type="term" value="F:ABC-type quaternary ammonium compound transporting activity"/>
    <property type="evidence" value="ECO:0007669"/>
    <property type="project" value="UniProtKB-EC"/>
</dbReference>
<dbReference type="STRING" id="1423777.FD46_GL001001"/>
<keyword evidence="8" id="KW-0472">Membrane</keyword>
<dbReference type="GO" id="GO:0006970">
    <property type="term" value="P:response to osmotic stress"/>
    <property type="evidence" value="ECO:0007669"/>
    <property type="project" value="UniProtKB-ARBA"/>
</dbReference>
<keyword evidence="2 8" id="KW-0813">Transport</keyword>
<dbReference type="PROSITE" id="PS00211">
    <property type="entry name" value="ABC_TRANSPORTER_1"/>
    <property type="match status" value="1"/>
</dbReference>
<dbReference type="InterPro" id="IPR003593">
    <property type="entry name" value="AAA+_ATPase"/>
</dbReference>
<dbReference type="FunFam" id="3.40.50.300:FF:000201">
    <property type="entry name" value="Glycine betaine/L-proline ABC transporter ATP-binding protein"/>
    <property type="match status" value="1"/>
</dbReference>
<dbReference type="PATRIC" id="fig|1423777.3.peg.1036"/>
<evidence type="ECO:0000256" key="8">
    <source>
        <dbReference type="RuleBase" id="RU369116"/>
    </source>
</evidence>
<keyword evidence="4 8" id="KW-0067">ATP-binding</keyword>
<dbReference type="Proteomes" id="UP000051686">
    <property type="component" value="Unassembled WGS sequence"/>
</dbReference>
<keyword evidence="6 7" id="KW-0129">CBS domain</keyword>
<reference evidence="11 12" key="1">
    <citation type="journal article" date="2015" name="Genome Announc.">
        <title>Expanding the biotechnology potential of lactobacilli through comparative genomics of 213 strains and associated genera.</title>
        <authorList>
            <person name="Sun Z."/>
            <person name="Harris H.M."/>
            <person name="McCann A."/>
            <person name="Guo C."/>
            <person name="Argimon S."/>
            <person name="Zhang W."/>
            <person name="Yang X."/>
            <person name="Jeffery I.B."/>
            <person name="Cooney J.C."/>
            <person name="Kagawa T.F."/>
            <person name="Liu W."/>
            <person name="Song Y."/>
            <person name="Salvetti E."/>
            <person name="Wrobel A."/>
            <person name="Rasinkangas P."/>
            <person name="Parkhill J."/>
            <person name="Rea M.C."/>
            <person name="O'Sullivan O."/>
            <person name="Ritari J."/>
            <person name="Douillard F.P."/>
            <person name="Paul Ross R."/>
            <person name="Yang R."/>
            <person name="Briner A.E."/>
            <person name="Felis G.E."/>
            <person name="de Vos W.M."/>
            <person name="Barrangou R."/>
            <person name="Klaenhammer T.R."/>
            <person name="Caufield P.W."/>
            <person name="Cui Y."/>
            <person name="Zhang H."/>
            <person name="O'Toole P.W."/>
        </authorList>
    </citation>
    <scope>NUCLEOTIDE SEQUENCE [LARGE SCALE GENOMIC DNA]</scope>
    <source>
        <strain evidence="11 12">DSM 19972</strain>
    </source>
</reference>
<feature type="domain" description="ABC transporter" evidence="9">
    <location>
        <begin position="5"/>
        <end position="265"/>
    </location>
</feature>
<dbReference type="GO" id="GO:0005524">
    <property type="term" value="F:ATP binding"/>
    <property type="evidence" value="ECO:0007669"/>
    <property type="project" value="UniProtKB-UniRule"/>
</dbReference>
<evidence type="ECO:0000259" key="9">
    <source>
        <dbReference type="PROSITE" id="PS50893"/>
    </source>
</evidence>
<evidence type="ECO:0000259" key="10">
    <source>
        <dbReference type="PROSITE" id="PS51371"/>
    </source>
</evidence>
<feature type="domain" description="CBS" evidence="10">
    <location>
        <begin position="279"/>
        <end position="337"/>
    </location>
</feature>
<protein>
    <recommendedName>
        <fullName evidence="8">Quaternary amine transport ATP-binding protein</fullName>
        <ecNumber evidence="8">7.6.2.9</ecNumber>
    </recommendedName>
</protein>
<dbReference type="OrthoDB" id="9802264at2"/>
<dbReference type="GO" id="GO:0016887">
    <property type="term" value="F:ATP hydrolysis activity"/>
    <property type="evidence" value="ECO:0007669"/>
    <property type="project" value="UniProtKB-UniRule"/>
</dbReference>
<dbReference type="InterPro" id="IPR003439">
    <property type="entry name" value="ABC_transporter-like_ATP-bd"/>
</dbReference>
<dbReference type="InterPro" id="IPR051921">
    <property type="entry name" value="ABC_osmolyte_uptake_ATP-bind"/>
</dbReference>
<dbReference type="InterPro" id="IPR005892">
    <property type="entry name" value="Gly-betaine_transp_ATP-bd"/>
</dbReference>
<dbReference type="GO" id="GO:0006865">
    <property type="term" value="P:amino acid transport"/>
    <property type="evidence" value="ECO:0007669"/>
    <property type="project" value="UniProtKB-UniRule"/>
</dbReference>
<dbReference type="GO" id="GO:0031460">
    <property type="term" value="P:glycine betaine transport"/>
    <property type="evidence" value="ECO:0007669"/>
    <property type="project" value="InterPro"/>
</dbReference>
<keyword evidence="12" id="KW-1185">Reference proteome</keyword>
<dbReference type="Gene3D" id="3.40.50.300">
    <property type="entry name" value="P-loop containing nucleotide triphosphate hydrolases"/>
    <property type="match status" value="1"/>
</dbReference>
<evidence type="ECO:0000256" key="2">
    <source>
        <dbReference type="ARBA" id="ARBA00022448"/>
    </source>
</evidence>
<dbReference type="RefSeq" id="WP_057895911.1">
    <property type="nucleotide sequence ID" value="NZ_AZEH01000034.1"/>
</dbReference>
<dbReference type="PANTHER" id="PTHR43869">
    <property type="entry name" value="GLYCINE BETAINE/PROLINE BETAINE TRANSPORT SYSTEM ATP-BINDING PROTEIN PROV"/>
    <property type="match status" value="1"/>
</dbReference>
<comment type="similarity">
    <text evidence="1 8">Belongs to the ABC transporter superfamily.</text>
</comment>
<organism evidence="11 12">
    <name type="scientific">Liquorilactobacillus oeni DSM 19972</name>
    <dbReference type="NCBI Taxonomy" id="1423777"/>
    <lineage>
        <taxon>Bacteria</taxon>
        <taxon>Bacillati</taxon>
        <taxon>Bacillota</taxon>
        <taxon>Bacilli</taxon>
        <taxon>Lactobacillales</taxon>
        <taxon>Lactobacillaceae</taxon>
        <taxon>Liquorilactobacillus</taxon>
    </lineage>
</organism>
<dbReference type="InterPro" id="IPR027417">
    <property type="entry name" value="P-loop_NTPase"/>
</dbReference>
<comment type="caution">
    <text evidence="11">The sequence shown here is derived from an EMBL/GenBank/DDBJ whole genome shotgun (WGS) entry which is preliminary data.</text>
</comment>
<evidence type="ECO:0000256" key="3">
    <source>
        <dbReference type="ARBA" id="ARBA00022741"/>
    </source>
</evidence>
<accession>A0A0R1MGM7</accession>
<dbReference type="SUPFAM" id="SSF52540">
    <property type="entry name" value="P-loop containing nucleoside triphosphate hydrolases"/>
    <property type="match status" value="1"/>
</dbReference>
<feature type="domain" description="CBS" evidence="10">
    <location>
        <begin position="341"/>
        <end position="396"/>
    </location>
</feature>
<dbReference type="AlphaFoldDB" id="A0A0R1MGM7"/>
<keyword evidence="8" id="KW-0997">Cell inner membrane</keyword>
<dbReference type="Pfam" id="PF00571">
    <property type="entry name" value="CBS"/>
    <property type="match status" value="2"/>
</dbReference>
<evidence type="ECO:0000313" key="12">
    <source>
        <dbReference type="Proteomes" id="UP000051686"/>
    </source>
</evidence>
<keyword evidence="5" id="KW-0029">Amino-acid transport</keyword>
<evidence type="ECO:0000256" key="6">
    <source>
        <dbReference type="ARBA" id="ARBA00023122"/>
    </source>
</evidence>
<evidence type="ECO:0000256" key="1">
    <source>
        <dbReference type="ARBA" id="ARBA00005417"/>
    </source>
</evidence>